<accession>A0A062VCF4</accession>
<comment type="caution">
    <text evidence="2">The sequence shown here is derived from an EMBL/GenBank/DDBJ whole genome shotgun (WGS) entry which is preliminary data.</text>
</comment>
<dbReference type="RefSeq" id="WP_048088732.1">
    <property type="nucleotide sequence ID" value="NZ_JMIY01000001.1"/>
</dbReference>
<evidence type="ECO:0000256" key="1">
    <source>
        <dbReference type="SAM" id="Phobius"/>
    </source>
</evidence>
<keyword evidence="1" id="KW-1133">Transmembrane helix</keyword>
<evidence type="ECO:0000313" key="2">
    <source>
        <dbReference type="EMBL" id="KCZ73364.1"/>
    </source>
</evidence>
<reference evidence="2 3" key="1">
    <citation type="journal article" date="2013" name="Nature">
        <title>Anaerobic oxidation of methane coupled to nitrate reduction in a novel archaeal lineage.</title>
        <authorList>
            <person name="Haroon M.F."/>
            <person name="Hu S."/>
            <person name="Shi Y."/>
            <person name="Imelfort M."/>
            <person name="Keller J."/>
            <person name="Hugenholtz P."/>
            <person name="Yuan Z."/>
            <person name="Tyson G.W."/>
        </authorList>
    </citation>
    <scope>NUCLEOTIDE SEQUENCE [LARGE SCALE GENOMIC DNA]</scope>
    <source>
        <strain evidence="2 3">ANME-2d</strain>
    </source>
</reference>
<sequence length="174" mass="18783">MPLLTLVALGFLAGSLIKLADDIADINISFNRLFAIPAGLAYGSLMGYLMVIDAAASLLFGGIVIGCLLTGKINSTGHYFGLAAILIIFFLYGVRLSPMVLLIAALAALDELRDIIHVPVYLDAVFDYRLILKLGVFVLVILDMLGLNALIILIAFDSAYIITERINSRISHEV</sequence>
<feature type="transmembrane region" description="Helical" evidence="1">
    <location>
        <begin position="81"/>
        <end position="108"/>
    </location>
</feature>
<protein>
    <submittedName>
        <fullName evidence="2">Uncharacterized protein</fullName>
    </submittedName>
</protein>
<dbReference type="AlphaFoldDB" id="A0A062VCF4"/>
<name>A0A062VCF4_9EURY</name>
<feature type="transmembrane region" description="Helical" evidence="1">
    <location>
        <begin position="44"/>
        <end position="69"/>
    </location>
</feature>
<feature type="transmembrane region" description="Helical" evidence="1">
    <location>
        <begin position="128"/>
        <end position="156"/>
    </location>
</feature>
<keyword evidence="1" id="KW-0812">Transmembrane</keyword>
<evidence type="ECO:0000313" key="3">
    <source>
        <dbReference type="Proteomes" id="UP000027153"/>
    </source>
</evidence>
<dbReference type="EMBL" id="JMIY01000001">
    <property type="protein sequence ID" value="KCZ73364.1"/>
    <property type="molecule type" value="Genomic_DNA"/>
</dbReference>
<keyword evidence="3" id="KW-1185">Reference proteome</keyword>
<dbReference type="OrthoDB" id="381731at2157"/>
<gene>
    <name evidence="2" type="ORF">ANME2D_00430</name>
</gene>
<keyword evidence="1" id="KW-0472">Membrane</keyword>
<dbReference type="Proteomes" id="UP000027153">
    <property type="component" value="Unassembled WGS sequence"/>
</dbReference>
<proteinExistence type="predicted"/>
<organism evidence="2 3">
    <name type="scientific">Candidatus Methanoperedens nitratireducens</name>
    <dbReference type="NCBI Taxonomy" id="1392998"/>
    <lineage>
        <taxon>Archaea</taxon>
        <taxon>Methanobacteriati</taxon>
        <taxon>Methanobacteriota</taxon>
        <taxon>Stenosarchaea group</taxon>
        <taxon>Methanomicrobia</taxon>
        <taxon>Methanosarcinales</taxon>
        <taxon>ANME-2 cluster</taxon>
        <taxon>Candidatus Methanoperedentaceae</taxon>
        <taxon>Candidatus Methanoperedens</taxon>
    </lineage>
</organism>